<evidence type="ECO:0000259" key="2">
    <source>
        <dbReference type="PROSITE" id="PS50994"/>
    </source>
</evidence>
<dbReference type="Pfam" id="PF00665">
    <property type="entry name" value="rve"/>
    <property type="match status" value="1"/>
</dbReference>
<dbReference type="Pfam" id="PF17921">
    <property type="entry name" value="Integrase_H2C2"/>
    <property type="match status" value="1"/>
</dbReference>
<keyword evidence="3" id="KW-1185">Reference proteome</keyword>
<feature type="domain" description="Integrase catalytic" evidence="2">
    <location>
        <begin position="103"/>
        <end position="275"/>
    </location>
</feature>
<dbReference type="Gene3D" id="3.30.420.10">
    <property type="entry name" value="Ribonuclease H-like superfamily/Ribonuclease H"/>
    <property type="match status" value="1"/>
</dbReference>
<dbReference type="GeneID" id="106808247"/>
<dbReference type="InterPro" id="IPR050951">
    <property type="entry name" value="Retrovirus_Pol_polyprotein"/>
</dbReference>
<dbReference type="InterPro" id="IPR036397">
    <property type="entry name" value="RNaseH_sf"/>
</dbReference>
<dbReference type="Proteomes" id="UP000695022">
    <property type="component" value="Unplaced"/>
</dbReference>
<dbReference type="PANTHER" id="PTHR37984">
    <property type="entry name" value="PROTEIN CBG26694"/>
    <property type="match status" value="1"/>
</dbReference>
<sequence length="284" mass="32426">MARDNRRTPQSVTAYFYYQDELSTAHDLIFKGERVVIPKAMRRDMLDRIHSSHLGENSCLKRARETIFWPGIKSDVKDYIRKCDVWLSMATKQLKEPMYPQGAPARPLAKVAADLFVLDSKNYLVTVDYFSNFLEIDHLTTTTSPAVIPKLKTQFARFGIPDELVTDNGPQFVSDEFQRFVFKWEFKHSTTSSHYPQANGKAENAVKIAKALLTKSKEAQTDPYISLLAFRNTPTQGFDSSPVQRLMNRRTRTALPIESTLLCSRVPTGVGTQMKEAKQKQAFY</sequence>
<dbReference type="EC" id="2.7.7.49" evidence="1"/>
<organism evidence="3 4">
    <name type="scientific">Priapulus caudatus</name>
    <name type="common">Priapulid worm</name>
    <dbReference type="NCBI Taxonomy" id="37621"/>
    <lineage>
        <taxon>Eukaryota</taxon>
        <taxon>Metazoa</taxon>
        <taxon>Ecdysozoa</taxon>
        <taxon>Scalidophora</taxon>
        <taxon>Priapulida</taxon>
        <taxon>Priapulimorpha</taxon>
        <taxon>Priapulimorphida</taxon>
        <taxon>Priapulidae</taxon>
        <taxon>Priapulus</taxon>
    </lineage>
</organism>
<dbReference type="PROSITE" id="PS50994">
    <property type="entry name" value="INTEGRASE"/>
    <property type="match status" value="1"/>
</dbReference>
<reference evidence="4" key="1">
    <citation type="submission" date="2025-08" db="UniProtKB">
        <authorList>
            <consortium name="RefSeq"/>
        </authorList>
    </citation>
    <scope>IDENTIFICATION</scope>
</reference>
<protein>
    <recommendedName>
        <fullName evidence="1">RNA-directed DNA polymerase</fullName>
        <ecNumber evidence="1">2.7.7.49</ecNumber>
    </recommendedName>
</protein>
<name>A0ABM1E2E3_PRICU</name>
<dbReference type="InterPro" id="IPR012337">
    <property type="entry name" value="RNaseH-like_sf"/>
</dbReference>
<evidence type="ECO:0000256" key="1">
    <source>
        <dbReference type="ARBA" id="ARBA00012493"/>
    </source>
</evidence>
<dbReference type="SUPFAM" id="SSF53098">
    <property type="entry name" value="Ribonuclease H-like"/>
    <property type="match status" value="1"/>
</dbReference>
<dbReference type="RefSeq" id="XP_014666364.1">
    <property type="nucleotide sequence ID" value="XM_014810878.1"/>
</dbReference>
<accession>A0ABM1E2E3</accession>
<evidence type="ECO:0000313" key="3">
    <source>
        <dbReference type="Proteomes" id="UP000695022"/>
    </source>
</evidence>
<dbReference type="InterPro" id="IPR041588">
    <property type="entry name" value="Integrase_H2C2"/>
</dbReference>
<evidence type="ECO:0000313" key="4">
    <source>
        <dbReference type="RefSeq" id="XP_014666364.1"/>
    </source>
</evidence>
<proteinExistence type="predicted"/>
<dbReference type="PANTHER" id="PTHR37984:SF8">
    <property type="entry name" value="CCHC-TYPE DOMAIN-CONTAINING PROTEIN"/>
    <property type="match status" value="1"/>
</dbReference>
<gene>
    <name evidence="4" type="primary">LOC106808247</name>
</gene>
<dbReference type="InterPro" id="IPR001584">
    <property type="entry name" value="Integrase_cat-core"/>
</dbReference>
<dbReference type="Gene3D" id="1.10.340.70">
    <property type="match status" value="1"/>
</dbReference>